<dbReference type="RefSeq" id="WP_147931984.1">
    <property type="nucleotide sequence ID" value="NZ_VOXD01000030.1"/>
</dbReference>
<dbReference type="Proteomes" id="UP000321907">
    <property type="component" value="Unassembled WGS sequence"/>
</dbReference>
<feature type="transmembrane region" description="Helical" evidence="1">
    <location>
        <begin position="52"/>
        <end position="71"/>
    </location>
</feature>
<protein>
    <submittedName>
        <fullName evidence="2">Uncharacterized protein</fullName>
    </submittedName>
</protein>
<dbReference type="AlphaFoldDB" id="A0A5C7FT07"/>
<feature type="transmembrane region" description="Helical" evidence="1">
    <location>
        <begin position="77"/>
        <end position="94"/>
    </location>
</feature>
<keyword evidence="1" id="KW-0472">Membrane</keyword>
<gene>
    <name evidence="2" type="ORF">FUA23_17080</name>
</gene>
<reference evidence="2 3" key="1">
    <citation type="submission" date="2019-08" db="EMBL/GenBank/DDBJ databases">
        <title>Lewinella sp. strain SSH13 Genome sequencing and assembly.</title>
        <authorList>
            <person name="Kim I."/>
        </authorList>
    </citation>
    <scope>NUCLEOTIDE SEQUENCE [LARGE SCALE GENOMIC DNA]</scope>
    <source>
        <strain evidence="2 3">SSH13</strain>
    </source>
</reference>
<proteinExistence type="predicted"/>
<accession>A0A5C7FT07</accession>
<sequence length="243" mass="27976">MEALMQPYFTWTNFIMAALLLWGVYWLLLLLRRRLRNGVLFGRFQQPIVKGISTFLLLFEPFTILVLTMVFFFINPVMHGILLLLLTVGAFSRIRDYMCGRIILASSLVGEGKRMKTSQATGVISRIGRVGLYLQTGDSLHFVNYSNLLTDGYSLSTGQEIGGYYQLNVRVEEEQQSKDNLGWLADKFLSTPYLDRTFKPELAFAEGRKDKINARVSVREEQHLRELLELMEEWGYPATLSKR</sequence>
<organism evidence="2 3">
    <name type="scientific">Neolewinella aurantiaca</name>
    <dbReference type="NCBI Taxonomy" id="2602767"/>
    <lineage>
        <taxon>Bacteria</taxon>
        <taxon>Pseudomonadati</taxon>
        <taxon>Bacteroidota</taxon>
        <taxon>Saprospiria</taxon>
        <taxon>Saprospirales</taxon>
        <taxon>Lewinellaceae</taxon>
        <taxon>Neolewinella</taxon>
    </lineage>
</organism>
<evidence type="ECO:0000256" key="1">
    <source>
        <dbReference type="SAM" id="Phobius"/>
    </source>
</evidence>
<evidence type="ECO:0000313" key="2">
    <source>
        <dbReference type="EMBL" id="TXF87873.1"/>
    </source>
</evidence>
<keyword evidence="1" id="KW-0812">Transmembrane</keyword>
<dbReference type="OrthoDB" id="1495272at2"/>
<name>A0A5C7FT07_9BACT</name>
<evidence type="ECO:0000313" key="3">
    <source>
        <dbReference type="Proteomes" id="UP000321907"/>
    </source>
</evidence>
<feature type="transmembrane region" description="Helical" evidence="1">
    <location>
        <begin position="12"/>
        <end position="31"/>
    </location>
</feature>
<keyword evidence="3" id="KW-1185">Reference proteome</keyword>
<keyword evidence="1" id="KW-1133">Transmembrane helix</keyword>
<comment type="caution">
    <text evidence="2">The sequence shown here is derived from an EMBL/GenBank/DDBJ whole genome shotgun (WGS) entry which is preliminary data.</text>
</comment>
<dbReference type="EMBL" id="VOXD01000030">
    <property type="protein sequence ID" value="TXF87873.1"/>
    <property type="molecule type" value="Genomic_DNA"/>
</dbReference>